<proteinExistence type="predicted"/>
<dbReference type="Proteomes" id="UP001732700">
    <property type="component" value="Chromosome 4C"/>
</dbReference>
<protein>
    <submittedName>
        <fullName evidence="1">Uncharacterized protein</fullName>
    </submittedName>
</protein>
<organism evidence="1 2">
    <name type="scientific">Avena sativa</name>
    <name type="common">Oat</name>
    <dbReference type="NCBI Taxonomy" id="4498"/>
    <lineage>
        <taxon>Eukaryota</taxon>
        <taxon>Viridiplantae</taxon>
        <taxon>Streptophyta</taxon>
        <taxon>Embryophyta</taxon>
        <taxon>Tracheophyta</taxon>
        <taxon>Spermatophyta</taxon>
        <taxon>Magnoliopsida</taxon>
        <taxon>Liliopsida</taxon>
        <taxon>Poales</taxon>
        <taxon>Poaceae</taxon>
        <taxon>BOP clade</taxon>
        <taxon>Pooideae</taxon>
        <taxon>Poodae</taxon>
        <taxon>Poeae</taxon>
        <taxon>Poeae Chloroplast Group 1 (Aveneae type)</taxon>
        <taxon>Aveninae</taxon>
        <taxon>Avena</taxon>
    </lineage>
</organism>
<evidence type="ECO:0000313" key="1">
    <source>
        <dbReference type="EnsemblPlants" id="AVESA.00010b.r2.4CG1320790.1.CDS"/>
    </source>
</evidence>
<dbReference type="EnsemblPlants" id="AVESA.00010b.r2.4CG1320790.1">
    <property type="protein sequence ID" value="AVESA.00010b.r2.4CG1320790.1.CDS"/>
    <property type="gene ID" value="AVESA.00010b.r2.4CG1320790"/>
</dbReference>
<accession>A0ACD5X062</accession>
<reference evidence="1" key="1">
    <citation type="submission" date="2021-05" db="EMBL/GenBank/DDBJ databases">
        <authorList>
            <person name="Scholz U."/>
            <person name="Mascher M."/>
            <person name="Fiebig A."/>
        </authorList>
    </citation>
    <scope>NUCLEOTIDE SEQUENCE [LARGE SCALE GENOMIC DNA]</scope>
</reference>
<name>A0ACD5X062_AVESA</name>
<reference evidence="1" key="2">
    <citation type="submission" date="2025-09" db="UniProtKB">
        <authorList>
            <consortium name="EnsemblPlants"/>
        </authorList>
    </citation>
    <scope>IDENTIFICATION</scope>
</reference>
<evidence type="ECO:0000313" key="2">
    <source>
        <dbReference type="Proteomes" id="UP001732700"/>
    </source>
</evidence>
<sequence>MMHRCLAWISIAPVEDEDVPSAEPLFCSQAGLIENVAESPNPVVDGRGVLICNSDEHSGRGPQRNGVPPAAANHSISPASFPTESTTYPDLAEEVVDGDGMNEEVVSSPQEPFLGMHFDTLQSARAHYNAYAPKLGFSIKAHTSQKEKNMDDVIKKQFVCNKFRRPKTEEEEQRDWMTIVEQVSPVQLDDADVEGDGSGTSRKSSGKIGGKRKRKSIKQTKCPARMFVKLIKNKWQVTYFIAEHNHPLIERPSLTKYLRSHRGIPVTRRNF</sequence>
<keyword evidence="2" id="KW-1185">Reference proteome</keyword>